<proteinExistence type="inferred from homology"/>
<dbReference type="PRINTS" id="PR00385">
    <property type="entry name" value="P450"/>
</dbReference>
<gene>
    <name evidence="4" type="ORF">WKW77_30910</name>
</gene>
<reference evidence="4 5" key="1">
    <citation type="submission" date="2024-03" db="EMBL/GenBank/DDBJ databases">
        <title>Novel species of the genus Variovorax.</title>
        <authorList>
            <person name="Liu Q."/>
            <person name="Xin Y.-H."/>
        </authorList>
    </citation>
    <scope>NUCLEOTIDE SEQUENCE [LARGE SCALE GENOMIC DNA]</scope>
    <source>
        <strain evidence="4 5">KACC 18899</strain>
    </source>
</reference>
<keyword evidence="2" id="KW-0349">Heme</keyword>
<dbReference type="PANTHER" id="PTHR46696:SF1">
    <property type="entry name" value="CYTOCHROME P450 YJIB-RELATED"/>
    <property type="match status" value="1"/>
</dbReference>
<dbReference type="PANTHER" id="PTHR46696">
    <property type="entry name" value="P450, PUTATIVE (EUROFUNG)-RELATED"/>
    <property type="match status" value="1"/>
</dbReference>
<organism evidence="4 5">
    <name type="scientific">Variovorax ureilyticus</name>
    <dbReference type="NCBI Taxonomy" id="1836198"/>
    <lineage>
        <taxon>Bacteria</taxon>
        <taxon>Pseudomonadati</taxon>
        <taxon>Pseudomonadota</taxon>
        <taxon>Betaproteobacteria</taxon>
        <taxon>Burkholderiales</taxon>
        <taxon>Comamonadaceae</taxon>
        <taxon>Variovorax</taxon>
    </lineage>
</organism>
<dbReference type="Pfam" id="PF00067">
    <property type="entry name" value="p450"/>
    <property type="match status" value="1"/>
</dbReference>
<keyword evidence="2" id="KW-0503">Monooxygenase</keyword>
<feature type="region of interest" description="Disordered" evidence="3">
    <location>
        <begin position="1"/>
        <end position="20"/>
    </location>
</feature>
<dbReference type="InterPro" id="IPR002397">
    <property type="entry name" value="Cyt_P450_B"/>
</dbReference>
<comment type="similarity">
    <text evidence="1 2">Belongs to the cytochrome P450 family.</text>
</comment>
<dbReference type="InterPro" id="IPR036396">
    <property type="entry name" value="Cyt_P450_sf"/>
</dbReference>
<dbReference type="SUPFAM" id="SSF48264">
    <property type="entry name" value="Cytochrome P450"/>
    <property type="match status" value="1"/>
</dbReference>
<keyword evidence="2" id="KW-0560">Oxidoreductase</keyword>
<dbReference type="EMBL" id="JBBKZU010000021">
    <property type="protein sequence ID" value="MEJ8815510.1"/>
    <property type="molecule type" value="Genomic_DNA"/>
</dbReference>
<keyword evidence="2" id="KW-0479">Metal-binding</keyword>
<evidence type="ECO:0000256" key="1">
    <source>
        <dbReference type="ARBA" id="ARBA00010617"/>
    </source>
</evidence>
<dbReference type="InterPro" id="IPR017972">
    <property type="entry name" value="Cyt_P450_CS"/>
</dbReference>
<dbReference type="Proteomes" id="UP001365846">
    <property type="component" value="Unassembled WGS sequence"/>
</dbReference>
<keyword evidence="5" id="KW-1185">Reference proteome</keyword>
<evidence type="ECO:0000256" key="3">
    <source>
        <dbReference type="SAM" id="MobiDB-lite"/>
    </source>
</evidence>
<evidence type="ECO:0000256" key="2">
    <source>
        <dbReference type="RuleBase" id="RU000461"/>
    </source>
</evidence>
<name>A0ABU8VR63_9BURK</name>
<dbReference type="CDD" id="cd20625">
    <property type="entry name" value="CYP164-like"/>
    <property type="match status" value="1"/>
</dbReference>
<feature type="compositionally biased region" description="Polar residues" evidence="3">
    <location>
        <begin position="1"/>
        <end position="14"/>
    </location>
</feature>
<dbReference type="RefSeq" id="WP_340360716.1">
    <property type="nucleotide sequence ID" value="NZ_JBBKZU010000021.1"/>
</dbReference>
<dbReference type="Gene3D" id="1.10.630.10">
    <property type="entry name" value="Cytochrome P450"/>
    <property type="match status" value="1"/>
</dbReference>
<dbReference type="PRINTS" id="PR00359">
    <property type="entry name" value="BP450"/>
</dbReference>
<dbReference type="InterPro" id="IPR001128">
    <property type="entry name" value="Cyt_P450"/>
</dbReference>
<comment type="caution">
    <text evidence="4">The sequence shown here is derived from an EMBL/GenBank/DDBJ whole genome shotgun (WGS) entry which is preliminary data.</text>
</comment>
<sequence length="422" mass="47764">MNSQADSGHVQSVSIDMRDPAFRHDPHPMLRNLRESGRLARDVVGVWLITHHEDANTALRSRELSREFWRLPFYQKYRPFLADSTLERIVEQWMLFTDPPTHTRLRNLVNDAFKPRVVEALRERIERLADELLGKLPTGNALEPSFDLMSGLAQPLPVRVICDLMGLPFDDFGQTKQWVDALAVVLEPVIHQEQRLAANKAAEEMVAYLRNEIAVRRKQRPRDDLLGALLAAHEQSTNSLDSGPNFSEDEVLGNLILLFIAGHETTTNLIGNGVLTLLQHPSEMNRLRADPTIAPIAVEEILRYEGSVAMINRFTVEPYAVGETVIPVGQTLMFLFSPINRDPAVFADPERFDVTRSHNPHLSFGAGVHFCLGARLARLEGEIAFNRLLARFPRLTLTDPVPRWRKLINLRGLEILILRDAA</sequence>
<protein>
    <submittedName>
        <fullName evidence="4">Cytochrome P450</fullName>
    </submittedName>
</protein>
<keyword evidence="2" id="KW-0408">Iron</keyword>
<evidence type="ECO:0000313" key="5">
    <source>
        <dbReference type="Proteomes" id="UP001365846"/>
    </source>
</evidence>
<dbReference type="PROSITE" id="PS00086">
    <property type="entry name" value="CYTOCHROME_P450"/>
    <property type="match status" value="1"/>
</dbReference>
<accession>A0ABU8VR63</accession>
<evidence type="ECO:0000313" key="4">
    <source>
        <dbReference type="EMBL" id="MEJ8815510.1"/>
    </source>
</evidence>